<evidence type="ECO:0000256" key="8">
    <source>
        <dbReference type="ARBA" id="ARBA00023170"/>
    </source>
</evidence>
<comment type="subcellular location">
    <subcellularLocation>
        <location evidence="1">Cell membrane</location>
        <topology evidence="1">Multi-pass membrane protein</topology>
    </subcellularLocation>
</comment>
<name>A0A6J2VPF0_CHACN</name>
<feature type="transmembrane region" description="Helical" evidence="11">
    <location>
        <begin position="237"/>
        <end position="254"/>
    </location>
</feature>
<evidence type="ECO:0000313" key="14">
    <source>
        <dbReference type="RefSeq" id="XP_030633893.1"/>
    </source>
</evidence>
<evidence type="ECO:0000256" key="5">
    <source>
        <dbReference type="ARBA" id="ARBA00023040"/>
    </source>
</evidence>
<keyword evidence="3 10" id="KW-0812">Transmembrane</keyword>
<dbReference type="InterPro" id="IPR017452">
    <property type="entry name" value="GPCR_Rhodpsn_7TM"/>
</dbReference>
<keyword evidence="13" id="KW-1185">Reference proteome</keyword>
<evidence type="ECO:0000313" key="13">
    <source>
        <dbReference type="Proteomes" id="UP000504632"/>
    </source>
</evidence>
<evidence type="ECO:0000256" key="2">
    <source>
        <dbReference type="ARBA" id="ARBA00022475"/>
    </source>
</evidence>
<keyword evidence="8 10" id="KW-0675">Receptor</keyword>
<dbReference type="PROSITE" id="PS50262">
    <property type="entry name" value="G_PROTEIN_RECEP_F1_2"/>
    <property type="match status" value="1"/>
</dbReference>
<feature type="transmembrane region" description="Helical" evidence="11">
    <location>
        <begin position="97"/>
        <end position="116"/>
    </location>
</feature>
<organism evidence="13 14">
    <name type="scientific">Chanos chanos</name>
    <name type="common">Milkfish</name>
    <name type="synonym">Mugil chanos</name>
    <dbReference type="NCBI Taxonomy" id="29144"/>
    <lineage>
        <taxon>Eukaryota</taxon>
        <taxon>Metazoa</taxon>
        <taxon>Chordata</taxon>
        <taxon>Craniata</taxon>
        <taxon>Vertebrata</taxon>
        <taxon>Euteleostomi</taxon>
        <taxon>Actinopterygii</taxon>
        <taxon>Neopterygii</taxon>
        <taxon>Teleostei</taxon>
        <taxon>Ostariophysi</taxon>
        <taxon>Gonorynchiformes</taxon>
        <taxon>Chanidae</taxon>
        <taxon>Chanos</taxon>
    </lineage>
</organism>
<feature type="transmembrane region" description="Helical" evidence="11">
    <location>
        <begin position="28"/>
        <end position="47"/>
    </location>
</feature>
<dbReference type="Proteomes" id="UP000504632">
    <property type="component" value="Chromosome 6"/>
</dbReference>
<dbReference type="Gene3D" id="1.20.1070.10">
    <property type="entry name" value="Rhodopsin 7-helix transmembrane proteins"/>
    <property type="match status" value="1"/>
</dbReference>
<protein>
    <submittedName>
        <fullName evidence="14">P2Y purinoceptor 14-like</fullName>
    </submittedName>
</protein>
<accession>A0A6J2VPF0</accession>
<reference evidence="14" key="1">
    <citation type="submission" date="2025-08" db="UniProtKB">
        <authorList>
            <consortium name="RefSeq"/>
        </authorList>
    </citation>
    <scope>IDENTIFICATION</scope>
</reference>
<keyword evidence="2" id="KW-1003">Cell membrane</keyword>
<dbReference type="GO" id="GO:0045028">
    <property type="term" value="F:G protein-coupled purinergic nucleotide receptor activity"/>
    <property type="evidence" value="ECO:0007669"/>
    <property type="project" value="InterPro"/>
</dbReference>
<evidence type="ECO:0000256" key="7">
    <source>
        <dbReference type="ARBA" id="ARBA00023157"/>
    </source>
</evidence>
<evidence type="ECO:0000256" key="10">
    <source>
        <dbReference type="RuleBase" id="RU000688"/>
    </source>
</evidence>
<dbReference type="InParanoid" id="A0A6J2VPF0"/>
<dbReference type="PANTHER" id="PTHR24233">
    <property type="entry name" value="P2Y PURINOCEPTOR-RELATED G-PROTEIN COUPLED RECEPTOR"/>
    <property type="match status" value="1"/>
</dbReference>
<dbReference type="PANTHER" id="PTHR24233:SF10">
    <property type="entry name" value="P2Y PURINOCEPTOR 13"/>
    <property type="match status" value="1"/>
</dbReference>
<keyword evidence="6 11" id="KW-0472">Membrane</keyword>
<dbReference type="OrthoDB" id="6163051at2759"/>
<dbReference type="PRINTS" id="PR01157">
    <property type="entry name" value="P2YPURNOCPTR"/>
</dbReference>
<feature type="domain" description="G-protein coupled receptors family 1 profile" evidence="12">
    <location>
        <begin position="40"/>
        <end position="296"/>
    </location>
</feature>
<dbReference type="PROSITE" id="PS00237">
    <property type="entry name" value="G_PROTEIN_RECEP_F1_1"/>
    <property type="match status" value="1"/>
</dbReference>
<evidence type="ECO:0000256" key="1">
    <source>
        <dbReference type="ARBA" id="ARBA00004651"/>
    </source>
</evidence>
<dbReference type="Pfam" id="PF00001">
    <property type="entry name" value="7tm_1"/>
    <property type="match status" value="1"/>
</dbReference>
<dbReference type="GeneID" id="115815063"/>
<evidence type="ECO:0000256" key="3">
    <source>
        <dbReference type="ARBA" id="ARBA00022692"/>
    </source>
</evidence>
<feature type="transmembrane region" description="Helical" evidence="11">
    <location>
        <begin position="59"/>
        <end position="77"/>
    </location>
</feature>
<evidence type="ECO:0000256" key="9">
    <source>
        <dbReference type="ARBA" id="ARBA00023224"/>
    </source>
</evidence>
<feature type="transmembrane region" description="Helical" evidence="11">
    <location>
        <begin position="195"/>
        <end position="216"/>
    </location>
</feature>
<gene>
    <name evidence="14" type="primary">LOC115815063</name>
</gene>
<evidence type="ECO:0000256" key="11">
    <source>
        <dbReference type="SAM" id="Phobius"/>
    </source>
</evidence>
<dbReference type="PRINTS" id="PR01735">
    <property type="entry name" value="P2Y13PRNCPTR"/>
</dbReference>
<dbReference type="PRINTS" id="PR00237">
    <property type="entry name" value="GPCRRHODOPSN"/>
</dbReference>
<dbReference type="RefSeq" id="XP_030633893.1">
    <property type="nucleotide sequence ID" value="XM_030778033.1"/>
</dbReference>
<dbReference type="AlphaFoldDB" id="A0A6J2VPF0"/>
<dbReference type="InterPro" id="IPR000276">
    <property type="entry name" value="GPCR_Rhodpsn"/>
</dbReference>
<dbReference type="SUPFAM" id="SSF81321">
    <property type="entry name" value="Family A G protein-coupled receptor-like"/>
    <property type="match status" value="1"/>
</dbReference>
<keyword evidence="9 10" id="KW-0807">Transducer</keyword>
<feature type="transmembrane region" description="Helical" evidence="11">
    <location>
        <begin position="280"/>
        <end position="299"/>
    </location>
</feature>
<feature type="transmembrane region" description="Helical" evidence="11">
    <location>
        <begin position="137"/>
        <end position="160"/>
    </location>
</feature>
<keyword evidence="4 11" id="KW-1133">Transmembrane helix</keyword>
<evidence type="ECO:0000259" key="12">
    <source>
        <dbReference type="PROSITE" id="PS50262"/>
    </source>
</evidence>
<sequence length="328" mass="37519">MGSSNTTTIPSLEDCGISERVKDTVIPIFYLLLFPFALLLNVSVAWISIHLSSKSTFMIYLKNLVAADLLMTLTFPIKAVTEMRGASLELKMFACQFSQVFFYLGLNISIILMGLISLDRFFKILRPGKTVWGQSLVFGRILSALTWILILCSNTLPTIILTNEDPANKTGELCIRMKSDSGLQLHEGLTIFSKVLFWVVCAVVVFCYFCITKRVLESYKNSKSNNERGKRELKFRVFLILLVFLVCYVPYYLVRIPYTKLQVERDETCLEVMLELAKSFTLLLACTNVCVDPLIYFFLCRPFRQKFYDITGLQWSSDSETKQTEDDN</sequence>
<keyword evidence="7" id="KW-1015">Disulfide bond</keyword>
<proteinExistence type="inferred from homology"/>
<dbReference type="GO" id="GO:0005886">
    <property type="term" value="C:plasma membrane"/>
    <property type="evidence" value="ECO:0007669"/>
    <property type="project" value="UniProtKB-SubCell"/>
</dbReference>
<comment type="similarity">
    <text evidence="10">Belongs to the G-protein coupled receptor 1 family.</text>
</comment>
<keyword evidence="5 10" id="KW-0297">G-protein coupled receptor</keyword>
<evidence type="ECO:0000256" key="6">
    <source>
        <dbReference type="ARBA" id="ARBA00023136"/>
    </source>
</evidence>
<dbReference type="InterPro" id="IPR008109">
    <property type="entry name" value="P2Y13_rcpt"/>
</dbReference>
<evidence type="ECO:0000256" key="4">
    <source>
        <dbReference type="ARBA" id="ARBA00022989"/>
    </source>
</evidence>